<reference evidence="2 3" key="1">
    <citation type="submission" date="2021-01" db="EMBL/GenBank/DDBJ databases">
        <title>Whole genome shotgun sequence of Catellatospora coxensis NBRC 107359.</title>
        <authorList>
            <person name="Komaki H."/>
            <person name="Tamura T."/>
        </authorList>
    </citation>
    <scope>NUCLEOTIDE SEQUENCE [LARGE SCALE GENOMIC DNA]</scope>
    <source>
        <strain evidence="2 3">NBRC 107359</strain>
    </source>
</reference>
<keyword evidence="1" id="KW-0472">Membrane</keyword>
<dbReference type="RefSeq" id="WP_203692044.1">
    <property type="nucleotide sequence ID" value="NZ_BAAALC010000025.1"/>
</dbReference>
<accession>A0A8J3L0P7</accession>
<feature type="transmembrane region" description="Helical" evidence="1">
    <location>
        <begin position="350"/>
        <end position="373"/>
    </location>
</feature>
<keyword evidence="1" id="KW-0812">Transmembrane</keyword>
<evidence type="ECO:0000313" key="3">
    <source>
        <dbReference type="Proteomes" id="UP000630887"/>
    </source>
</evidence>
<keyword evidence="3" id="KW-1185">Reference proteome</keyword>
<feature type="transmembrane region" description="Helical" evidence="1">
    <location>
        <begin position="264"/>
        <end position="295"/>
    </location>
</feature>
<dbReference type="Proteomes" id="UP000630887">
    <property type="component" value="Unassembled WGS sequence"/>
</dbReference>
<feature type="transmembrane region" description="Helical" evidence="1">
    <location>
        <begin position="185"/>
        <end position="207"/>
    </location>
</feature>
<proteinExistence type="predicted"/>
<feature type="transmembrane region" description="Helical" evidence="1">
    <location>
        <begin position="92"/>
        <end position="110"/>
    </location>
</feature>
<gene>
    <name evidence="2" type="ORF">Cco03nite_23050</name>
</gene>
<feature type="transmembrane region" description="Helical" evidence="1">
    <location>
        <begin position="435"/>
        <end position="454"/>
    </location>
</feature>
<keyword evidence="1" id="KW-1133">Transmembrane helix</keyword>
<name>A0A8J3L0P7_9ACTN</name>
<comment type="caution">
    <text evidence="2">The sequence shown here is derived from an EMBL/GenBank/DDBJ whole genome shotgun (WGS) entry which is preliminary data.</text>
</comment>
<organism evidence="2 3">
    <name type="scientific">Catellatospora coxensis</name>
    <dbReference type="NCBI Taxonomy" id="310354"/>
    <lineage>
        <taxon>Bacteria</taxon>
        <taxon>Bacillati</taxon>
        <taxon>Actinomycetota</taxon>
        <taxon>Actinomycetes</taxon>
        <taxon>Micromonosporales</taxon>
        <taxon>Micromonosporaceae</taxon>
        <taxon>Catellatospora</taxon>
    </lineage>
</organism>
<sequence>MLTAHPPTTRTEQAFPRADRIAAAAAAVLLITAVVAGAALNLTGSPVQAQTAPLYALWHPHLGPGTPAALTVAAAVLLHGARLAASMPWRRLLIACYTAAAVWTLSLALIDGWRVGLAGRLTAQAEYLTEVPGVTDIPAMLHGFTDRILDFQPDSWTTHVSGHPPGALLMFVWLDRIGLGGGGPAAVVCVLAGAAAAVAVPVTLRALGDEHAARASMPFLVLLPGAVWVGVSADGLFAGLTSTALALLAVALTTRRRSAAAGGAVAAGTLLAFSCYLSYGLVLIAPLAVAVIVCACRGGRAPAAGPVLGIAAAAGVLTVVGFTAAGFWWLDGYHLVVQRYYQGIASERSYGYWVMANLAAFLLSAGPLAAVVARRVITALPSRAPYVLLPAAALLSVAVADISGLSKAEVERIWLPFAVWIPAGAALLPVPSWRGWLAAGTAAALVVNHLLLTIW</sequence>
<dbReference type="AlphaFoldDB" id="A0A8J3L0P7"/>
<feature type="transmembrane region" description="Helical" evidence="1">
    <location>
        <begin position="62"/>
        <end position="80"/>
    </location>
</feature>
<feature type="transmembrane region" description="Helical" evidence="1">
    <location>
        <begin position="385"/>
        <end position="406"/>
    </location>
</feature>
<feature type="transmembrane region" description="Helical" evidence="1">
    <location>
        <begin position="412"/>
        <end position="428"/>
    </location>
</feature>
<evidence type="ECO:0000313" key="2">
    <source>
        <dbReference type="EMBL" id="GIG05605.1"/>
    </source>
</evidence>
<evidence type="ECO:0000256" key="1">
    <source>
        <dbReference type="SAM" id="Phobius"/>
    </source>
</evidence>
<evidence type="ECO:0008006" key="4">
    <source>
        <dbReference type="Google" id="ProtNLM"/>
    </source>
</evidence>
<feature type="transmembrane region" description="Helical" evidence="1">
    <location>
        <begin position="219"/>
        <end position="252"/>
    </location>
</feature>
<feature type="transmembrane region" description="Helical" evidence="1">
    <location>
        <begin position="21"/>
        <end position="42"/>
    </location>
</feature>
<dbReference type="EMBL" id="BONI01000016">
    <property type="protein sequence ID" value="GIG05605.1"/>
    <property type="molecule type" value="Genomic_DNA"/>
</dbReference>
<protein>
    <recommendedName>
        <fullName evidence="4">Integral membrane protein</fullName>
    </recommendedName>
</protein>
<feature type="transmembrane region" description="Helical" evidence="1">
    <location>
        <begin position="307"/>
        <end position="330"/>
    </location>
</feature>